<dbReference type="EMBL" id="JAHRIO010030065">
    <property type="protein sequence ID" value="MEQ2167260.1"/>
    <property type="molecule type" value="Genomic_DNA"/>
</dbReference>
<gene>
    <name evidence="1" type="ORF">GOODEAATRI_002283</name>
</gene>
<evidence type="ECO:0000313" key="1">
    <source>
        <dbReference type="EMBL" id="MEQ2167260.1"/>
    </source>
</evidence>
<evidence type="ECO:0000313" key="2">
    <source>
        <dbReference type="Proteomes" id="UP001476798"/>
    </source>
</evidence>
<name>A0ABV0N786_9TELE</name>
<dbReference type="Proteomes" id="UP001476798">
    <property type="component" value="Unassembled WGS sequence"/>
</dbReference>
<protein>
    <submittedName>
        <fullName evidence="1">Uncharacterized protein</fullName>
    </submittedName>
</protein>
<organism evidence="1 2">
    <name type="scientific">Goodea atripinnis</name>
    <dbReference type="NCBI Taxonomy" id="208336"/>
    <lineage>
        <taxon>Eukaryota</taxon>
        <taxon>Metazoa</taxon>
        <taxon>Chordata</taxon>
        <taxon>Craniata</taxon>
        <taxon>Vertebrata</taxon>
        <taxon>Euteleostomi</taxon>
        <taxon>Actinopterygii</taxon>
        <taxon>Neopterygii</taxon>
        <taxon>Teleostei</taxon>
        <taxon>Neoteleostei</taxon>
        <taxon>Acanthomorphata</taxon>
        <taxon>Ovalentaria</taxon>
        <taxon>Atherinomorphae</taxon>
        <taxon>Cyprinodontiformes</taxon>
        <taxon>Goodeidae</taxon>
        <taxon>Goodea</taxon>
    </lineage>
</organism>
<feature type="non-terminal residue" evidence="1">
    <location>
        <position position="1"/>
    </location>
</feature>
<reference evidence="1 2" key="1">
    <citation type="submission" date="2021-06" db="EMBL/GenBank/DDBJ databases">
        <authorList>
            <person name="Palmer J.M."/>
        </authorList>
    </citation>
    <scope>NUCLEOTIDE SEQUENCE [LARGE SCALE GENOMIC DNA]</scope>
    <source>
        <strain evidence="1 2">GA_2019</strain>
        <tissue evidence="1">Muscle</tissue>
    </source>
</reference>
<sequence length="216" mass="23557">LWPKVLSGSRKGKVWRCLLMPHLKAGNSEAPGIVHRSHNRNQIGAVRNVLLIKLHRNLIITCEEGSNSIIHWNLTAKGLRRTISVLSTRLLSNVGDATGSIFTIIERDLCPAGTLHSDRQTTSSGLPCPDAELSWCAACTWLSSQSSFQAWSTGSHFGSSALSQWTHSELEGAAWYMDTPVLHTDAVHTHLCGHEPHTIGVVAHGNQFSGLTGSRR</sequence>
<proteinExistence type="predicted"/>
<comment type="caution">
    <text evidence="1">The sequence shown here is derived from an EMBL/GenBank/DDBJ whole genome shotgun (WGS) entry which is preliminary data.</text>
</comment>
<keyword evidence="2" id="KW-1185">Reference proteome</keyword>
<accession>A0ABV0N786</accession>